<dbReference type="EMBL" id="UINC01029062">
    <property type="protein sequence ID" value="SVB11161.1"/>
    <property type="molecule type" value="Genomic_DNA"/>
</dbReference>
<dbReference type="AlphaFoldDB" id="A0A382BCB2"/>
<evidence type="ECO:0000313" key="1">
    <source>
        <dbReference type="EMBL" id="SVB11161.1"/>
    </source>
</evidence>
<proteinExistence type="predicted"/>
<protein>
    <submittedName>
        <fullName evidence="1">Uncharacterized protein</fullName>
    </submittedName>
</protein>
<name>A0A382BCB2_9ZZZZ</name>
<accession>A0A382BCB2</accession>
<reference evidence="1" key="1">
    <citation type="submission" date="2018-05" db="EMBL/GenBank/DDBJ databases">
        <authorList>
            <person name="Lanie J.A."/>
            <person name="Ng W.-L."/>
            <person name="Kazmierczak K.M."/>
            <person name="Andrzejewski T.M."/>
            <person name="Davidsen T.M."/>
            <person name="Wayne K.J."/>
            <person name="Tettelin H."/>
            <person name="Glass J.I."/>
            <person name="Rusch D."/>
            <person name="Podicherti R."/>
            <person name="Tsui H.-C.T."/>
            <person name="Winkler M.E."/>
        </authorList>
    </citation>
    <scope>NUCLEOTIDE SEQUENCE</scope>
</reference>
<organism evidence="1">
    <name type="scientific">marine metagenome</name>
    <dbReference type="NCBI Taxonomy" id="408172"/>
    <lineage>
        <taxon>unclassified sequences</taxon>
        <taxon>metagenomes</taxon>
        <taxon>ecological metagenomes</taxon>
    </lineage>
</organism>
<sequence>MKSISSKSTIQFLILTVVFNGCNLPKAQLPDNDISKANTFEYNPKTSEVWSFDKFGAQHYYRTLDFDTIEILRQIITGLNYKYFGFKSKCSFHSLDEIMYVENDIIQVKPLSHLTFQSELEYTRPNLRIGVKYEDN</sequence>
<gene>
    <name evidence="1" type="ORF">METZ01_LOCUS164015</name>
</gene>